<dbReference type="PANTHER" id="PTHR21343:SF9">
    <property type="entry name" value="LIPID II ISOGLUTAMINYL SYNTHASE (GLUTAMINE-HYDROLYZING) SUBUNIT GATD"/>
    <property type="match status" value="1"/>
</dbReference>
<comment type="catalytic activity">
    <reaction evidence="2">
        <text>L-glutamine + H2O = L-glutamate + NH4(+)</text>
        <dbReference type="Rhea" id="RHEA:15889"/>
        <dbReference type="ChEBI" id="CHEBI:15377"/>
        <dbReference type="ChEBI" id="CHEBI:28938"/>
        <dbReference type="ChEBI" id="CHEBI:29985"/>
        <dbReference type="ChEBI" id="CHEBI:58359"/>
        <dbReference type="EC" id="3.5.1.2"/>
    </reaction>
</comment>
<evidence type="ECO:0000259" key="3">
    <source>
        <dbReference type="Pfam" id="PF07685"/>
    </source>
</evidence>
<comment type="similarity">
    <text evidence="2">Belongs to the CobB/CobQ family. GatD subfamily.</text>
</comment>
<dbReference type="SUPFAM" id="SSF52317">
    <property type="entry name" value="Class I glutamine amidotransferase-like"/>
    <property type="match status" value="1"/>
</dbReference>
<reference evidence="5" key="1">
    <citation type="submission" date="2017-09" db="EMBL/GenBank/DDBJ databases">
        <title>Depth-based differentiation of microbial function through sediment-hosted aquifers and enrichment of novel symbionts in the deep terrestrial subsurface.</title>
        <authorList>
            <person name="Probst A.J."/>
            <person name="Ladd B."/>
            <person name="Jarett J.K."/>
            <person name="Geller-Mcgrath D.E."/>
            <person name="Sieber C.M.K."/>
            <person name="Emerson J.B."/>
            <person name="Anantharaman K."/>
            <person name="Thomas B.C."/>
            <person name="Malmstrom R."/>
            <person name="Stieglmeier M."/>
            <person name="Klingl A."/>
            <person name="Woyke T."/>
            <person name="Ryan C.M."/>
            <person name="Banfield J.F."/>
        </authorList>
    </citation>
    <scope>NUCLEOTIDE SEQUENCE [LARGE SCALE GENOMIC DNA]</scope>
</reference>
<keyword evidence="2" id="KW-0961">Cell wall biogenesis/degradation</keyword>
<keyword evidence="1 2" id="KW-0315">Glutamine amidotransferase</keyword>
<comment type="caution">
    <text evidence="4">The sequence shown here is derived from an EMBL/GenBank/DDBJ whole genome shotgun (WGS) entry which is preliminary data.</text>
</comment>
<dbReference type="InterPro" id="IPR033949">
    <property type="entry name" value="CobQ_GATase1"/>
</dbReference>
<dbReference type="GO" id="GO:0016740">
    <property type="term" value="F:transferase activity"/>
    <property type="evidence" value="ECO:0007669"/>
    <property type="project" value="UniProtKB-KW"/>
</dbReference>
<dbReference type="EC" id="6.3.5.13" evidence="2"/>
<dbReference type="GO" id="GO:0008360">
    <property type="term" value="P:regulation of cell shape"/>
    <property type="evidence" value="ECO:0007669"/>
    <property type="project" value="UniProtKB-KW"/>
</dbReference>
<dbReference type="InterPro" id="IPR011698">
    <property type="entry name" value="GATase_3"/>
</dbReference>
<accession>A0A2H0XGZ5</accession>
<protein>
    <recommendedName>
        <fullName evidence="2">Lipid II isoglutaminyl synthase (glutamine-hydrolyzing) subunit GatD</fullName>
        <ecNumber evidence="2">6.3.5.13</ecNumber>
    </recommendedName>
    <alternativeName>
        <fullName evidence="2">Lipid II isoglutaminyl synthase glutaminase subunit</fullName>
        <ecNumber evidence="2">3.5.1.2</ecNumber>
    </alternativeName>
</protein>
<organism evidence="4 5">
    <name type="scientific">candidate division WWE3 bacterium CG08_land_8_20_14_0_20_40_13</name>
    <dbReference type="NCBI Taxonomy" id="1975084"/>
    <lineage>
        <taxon>Bacteria</taxon>
        <taxon>Katanobacteria</taxon>
    </lineage>
</organism>
<feature type="binding site" evidence="2">
    <location>
        <position position="135"/>
    </location>
    <ligand>
        <name>substrate</name>
    </ligand>
</feature>
<sequence>MKRIIIGHLYPDELNLYGDRGNIEALVYRGAKMGVVLDVIEIDSRTTGASSLFAKADILFMGGGPDSLQKEITEDFLREKGPFVKEYFNKGGVGLFICGAYQLLGKYYKPFFGDPILGLGIADFYTEHLGRDFPRCVGNIIVDISTTKIPTGFSKFLVGFENHGGRTFLGQDLTPLGKVVMGSGNNGKEKREGIFLKNFIGTYLHGPILPKNPHLTDFLLMTALRKKGYTNRLKEPLYDRIEILTHQAALKLKR</sequence>
<keyword evidence="2" id="KW-0133">Cell shape</keyword>
<comment type="function">
    <text evidence="2">The lipid II isoglutaminyl synthase complex catalyzes the formation of alpha-D-isoglutamine in the cell wall lipid II stem peptide. The GatD subunit catalyzes the hydrolysis of glutamine to glutamate and ammonia. The resulting ammonia molecule is channeled to the active site of MurT.</text>
</comment>
<dbReference type="Proteomes" id="UP000230340">
    <property type="component" value="Unassembled WGS sequence"/>
</dbReference>
<feature type="active site" description="Nucleophile" evidence="2">
    <location>
        <position position="98"/>
    </location>
</feature>
<feature type="domain" description="CobB/CobQ-like glutamine amidotransferase" evidence="3">
    <location>
        <begin position="6"/>
        <end position="212"/>
    </location>
</feature>
<evidence type="ECO:0000313" key="5">
    <source>
        <dbReference type="Proteomes" id="UP000230340"/>
    </source>
</evidence>
<dbReference type="PROSITE" id="PS51274">
    <property type="entry name" value="GATASE_COBBQ"/>
    <property type="match status" value="1"/>
</dbReference>
<comment type="catalytic activity">
    <reaction evidence="2">
        <text>beta-D-GlcNAc-(1-&gt;4)-Mur2Ac(oyl-L-Ala-gamma-D-Glu-L-Lys-D-Ala-D-Ala)-di-trans,octa-cis-undecaprenyl diphosphate + L-glutamine + ATP + H2O = beta-D-GlcNAc-(1-&gt;4)-Mur2Ac(oyl-L-Ala-D-isoglutaminyl-L-Lys-D-Ala-D-Ala)-di-trans,octa-cis-undecaprenyl diphosphate + L-glutamate + ADP + phosphate + H(+)</text>
        <dbReference type="Rhea" id="RHEA:57928"/>
        <dbReference type="ChEBI" id="CHEBI:15377"/>
        <dbReference type="ChEBI" id="CHEBI:15378"/>
        <dbReference type="ChEBI" id="CHEBI:29985"/>
        <dbReference type="ChEBI" id="CHEBI:30616"/>
        <dbReference type="ChEBI" id="CHEBI:43474"/>
        <dbReference type="ChEBI" id="CHEBI:58359"/>
        <dbReference type="ChEBI" id="CHEBI:60033"/>
        <dbReference type="ChEBI" id="CHEBI:62233"/>
        <dbReference type="ChEBI" id="CHEBI:456216"/>
        <dbReference type="EC" id="6.3.5.13"/>
    </reaction>
</comment>
<evidence type="ECO:0000256" key="1">
    <source>
        <dbReference type="ARBA" id="ARBA00022962"/>
    </source>
</evidence>
<keyword evidence="2" id="KW-0573">Peptidoglycan synthesis</keyword>
<evidence type="ECO:0000256" key="2">
    <source>
        <dbReference type="HAMAP-Rule" id="MF_02213"/>
    </source>
</evidence>
<keyword evidence="4" id="KW-0808">Transferase</keyword>
<proteinExistence type="inferred from homology"/>
<dbReference type="UniPathway" id="UPA00219"/>
<dbReference type="AlphaFoldDB" id="A0A2H0XGZ5"/>
<dbReference type="EC" id="3.5.1.2" evidence="2"/>
<name>A0A2H0XGZ5_UNCKA</name>
<dbReference type="InterPro" id="IPR043702">
    <property type="entry name" value="Lipid_II_synth_GatD"/>
</dbReference>
<dbReference type="GO" id="GO:0009236">
    <property type="term" value="P:cobalamin biosynthetic process"/>
    <property type="evidence" value="ECO:0007669"/>
    <property type="project" value="InterPro"/>
</dbReference>
<comment type="pathway">
    <text evidence="2">Cell wall biogenesis; peptidoglycan biosynthesis.</text>
</comment>
<evidence type="ECO:0000313" key="4">
    <source>
        <dbReference type="EMBL" id="PIS23419.1"/>
    </source>
</evidence>
<keyword evidence="2" id="KW-0436">Ligase</keyword>
<dbReference type="GO" id="GO:0009252">
    <property type="term" value="P:peptidoglycan biosynthetic process"/>
    <property type="evidence" value="ECO:0007669"/>
    <property type="project" value="UniProtKB-UniRule"/>
</dbReference>
<comment type="subunit">
    <text evidence="2">Forms a heterodimer with MurT.</text>
</comment>
<keyword evidence="2" id="KW-0378">Hydrolase</keyword>
<dbReference type="PANTHER" id="PTHR21343">
    <property type="entry name" value="DETHIOBIOTIN SYNTHETASE"/>
    <property type="match status" value="1"/>
</dbReference>
<feature type="active site" evidence="2">
    <location>
        <position position="205"/>
    </location>
</feature>
<dbReference type="GO" id="GO:0140282">
    <property type="term" value="F:carbon-nitrogen ligase activity on lipid II"/>
    <property type="evidence" value="ECO:0007669"/>
    <property type="project" value="UniProtKB-UniRule"/>
</dbReference>
<gene>
    <name evidence="2" type="primary">gatD</name>
    <name evidence="4" type="ORF">COT49_00150</name>
</gene>
<dbReference type="GO" id="GO:0004359">
    <property type="term" value="F:glutaminase activity"/>
    <property type="evidence" value="ECO:0007669"/>
    <property type="project" value="UniProtKB-UniRule"/>
</dbReference>
<dbReference type="InterPro" id="IPR029062">
    <property type="entry name" value="Class_I_gatase-like"/>
</dbReference>
<dbReference type="GO" id="GO:0071555">
    <property type="term" value="P:cell wall organization"/>
    <property type="evidence" value="ECO:0007669"/>
    <property type="project" value="UniProtKB-KW"/>
</dbReference>
<dbReference type="CDD" id="cd01750">
    <property type="entry name" value="GATase1_CobQ"/>
    <property type="match status" value="1"/>
</dbReference>
<dbReference type="Pfam" id="PF07685">
    <property type="entry name" value="GATase_3"/>
    <property type="match status" value="1"/>
</dbReference>
<dbReference type="EMBL" id="PEYT01000002">
    <property type="protein sequence ID" value="PIS23419.1"/>
    <property type="molecule type" value="Genomic_DNA"/>
</dbReference>
<dbReference type="HAMAP" id="MF_02213">
    <property type="entry name" value="Lipid_II_synth_GatD"/>
    <property type="match status" value="1"/>
</dbReference>